<dbReference type="GO" id="GO:0046872">
    <property type="term" value="F:metal ion binding"/>
    <property type="evidence" value="ECO:0007669"/>
    <property type="project" value="UniProtKB-KW"/>
</dbReference>
<reference evidence="10 11" key="1">
    <citation type="submission" date="2018-04" db="EMBL/GenBank/DDBJ databases">
        <title>The genome of golden apple snail Pomacea canaliculata provides insight into stress tolerance and invasive adaptation.</title>
        <authorList>
            <person name="Liu C."/>
            <person name="Liu B."/>
            <person name="Ren Y."/>
            <person name="Zhang Y."/>
            <person name="Wang H."/>
            <person name="Li S."/>
            <person name="Jiang F."/>
            <person name="Yin L."/>
            <person name="Zhang G."/>
            <person name="Qian W."/>
            <person name="Fan W."/>
        </authorList>
    </citation>
    <scope>NUCLEOTIDE SEQUENCE [LARGE SCALE GENOMIC DNA]</scope>
    <source>
        <strain evidence="10">SZHN2017</strain>
        <tissue evidence="10">Muscle</tissue>
    </source>
</reference>
<evidence type="ECO:0000256" key="8">
    <source>
        <dbReference type="ARBA" id="ARBA00022833"/>
    </source>
</evidence>
<evidence type="ECO:0000256" key="5">
    <source>
        <dbReference type="ARBA" id="ARBA00018099"/>
    </source>
</evidence>
<evidence type="ECO:0000313" key="11">
    <source>
        <dbReference type="Proteomes" id="UP000245119"/>
    </source>
</evidence>
<dbReference type="GO" id="GO:0009168">
    <property type="term" value="P:purine ribonucleoside monophosphate biosynthetic process"/>
    <property type="evidence" value="ECO:0007669"/>
    <property type="project" value="InterPro"/>
</dbReference>
<feature type="domain" description="Adenosine deaminase" evidence="9">
    <location>
        <begin position="135"/>
        <end position="279"/>
    </location>
</feature>
<comment type="cofactor">
    <cofactor evidence="1">
        <name>Zn(2+)</name>
        <dbReference type="ChEBI" id="CHEBI:29105"/>
    </cofactor>
</comment>
<keyword evidence="8" id="KW-0862">Zinc</keyword>
<evidence type="ECO:0000259" key="9">
    <source>
        <dbReference type="Pfam" id="PF00962"/>
    </source>
</evidence>
<dbReference type="GO" id="GO:0009897">
    <property type="term" value="C:external side of plasma membrane"/>
    <property type="evidence" value="ECO:0007669"/>
    <property type="project" value="TreeGrafter"/>
</dbReference>
<accession>A0A2T7PGG2</accession>
<comment type="subcellular location">
    <subcellularLocation>
        <location evidence="2">Cell membrane</location>
        <topology evidence="2">Peripheral membrane protein</topology>
        <orientation evidence="2">Extracellular side</orientation>
    </subcellularLocation>
</comment>
<evidence type="ECO:0000256" key="7">
    <source>
        <dbReference type="ARBA" id="ARBA00022801"/>
    </source>
</evidence>
<dbReference type="InterPro" id="IPR006330">
    <property type="entry name" value="Ado/ade_deaminase"/>
</dbReference>
<dbReference type="EC" id="3.5.4.4" evidence="4"/>
<keyword evidence="6" id="KW-0479">Metal-binding</keyword>
<dbReference type="Gene3D" id="3.20.20.140">
    <property type="entry name" value="Metal-dependent hydrolases"/>
    <property type="match status" value="2"/>
</dbReference>
<sequence length="285" mass="31433">MSHDKIVYGLKKTVCADVVWYYKYITVGNVLQWLCNGVYRVAYELCEDAAKAGIHYMEVRYSPHFLSNSLGVKTYAPTCDGVFSPHEVVKTVNKAFACGSEDFGITNGPGMSWSYATSSPVKAWLPWTLQVQKLEAQKRGLACIAHAGEAGPADMVKMSVEKLGAVRIGHGYRCLEDELLYQDLLKKRVHFEVCPLSSLMTNGAPNGKNHPILRFAKDGANFSINSDDPTLFDNSLADDYKCALELGLTKEQIITSIFNAARASLGTPAEKEKLLAKLISVYGKY</sequence>
<evidence type="ECO:0000313" key="10">
    <source>
        <dbReference type="EMBL" id="PVD32501.1"/>
    </source>
</evidence>
<dbReference type="PROSITE" id="PS00485">
    <property type="entry name" value="A_DEAMINASE"/>
    <property type="match status" value="1"/>
</dbReference>
<dbReference type="GO" id="GO:0046103">
    <property type="term" value="P:inosine biosynthetic process"/>
    <property type="evidence" value="ECO:0007669"/>
    <property type="project" value="TreeGrafter"/>
</dbReference>
<feature type="domain" description="Adenosine deaminase" evidence="9">
    <location>
        <begin position="23"/>
        <end position="106"/>
    </location>
</feature>
<dbReference type="AlphaFoldDB" id="A0A2T7PGG2"/>
<evidence type="ECO:0000256" key="2">
    <source>
        <dbReference type="ARBA" id="ARBA00004296"/>
    </source>
</evidence>
<evidence type="ECO:0000256" key="4">
    <source>
        <dbReference type="ARBA" id="ARBA00012784"/>
    </source>
</evidence>
<comment type="caution">
    <text evidence="10">The sequence shown here is derived from an EMBL/GenBank/DDBJ whole genome shotgun (WGS) entry which is preliminary data.</text>
</comment>
<dbReference type="GO" id="GO:0043103">
    <property type="term" value="P:hypoxanthine salvage"/>
    <property type="evidence" value="ECO:0007669"/>
    <property type="project" value="TreeGrafter"/>
</dbReference>
<dbReference type="STRING" id="400727.A0A2T7PGG2"/>
<evidence type="ECO:0000256" key="6">
    <source>
        <dbReference type="ARBA" id="ARBA00022723"/>
    </source>
</evidence>
<dbReference type="GO" id="GO:0004000">
    <property type="term" value="F:adenosine deaminase activity"/>
    <property type="evidence" value="ECO:0007669"/>
    <property type="project" value="TreeGrafter"/>
</dbReference>
<dbReference type="PANTHER" id="PTHR11409:SF43">
    <property type="entry name" value="ADENOSINE DEAMINASE"/>
    <property type="match status" value="1"/>
</dbReference>
<dbReference type="GO" id="GO:0005829">
    <property type="term" value="C:cytosol"/>
    <property type="evidence" value="ECO:0007669"/>
    <property type="project" value="TreeGrafter"/>
</dbReference>
<proteinExistence type="inferred from homology"/>
<dbReference type="SUPFAM" id="SSF51556">
    <property type="entry name" value="Metallo-dependent hydrolases"/>
    <property type="match status" value="1"/>
</dbReference>
<dbReference type="EMBL" id="PZQS01000004">
    <property type="protein sequence ID" value="PVD32501.1"/>
    <property type="molecule type" value="Genomic_DNA"/>
</dbReference>
<dbReference type="InterPro" id="IPR001365">
    <property type="entry name" value="A_deaminase_dom"/>
</dbReference>
<name>A0A2T7PGG2_POMCA</name>
<dbReference type="InterPro" id="IPR006650">
    <property type="entry name" value="A/AMP_deam_AS"/>
</dbReference>
<organism evidence="10 11">
    <name type="scientific">Pomacea canaliculata</name>
    <name type="common">Golden apple snail</name>
    <dbReference type="NCBI Taxonomy" id="400727"/>
    <lineage>
        <taxon>Eukaryota</taxon>
        <taxon>Metazoa</taxon>
        <taxon>Spiralia</taxon>
        <taxon>Lophotrochozoa</taxon>
        <taxon>Mollusca</taxon>
        <taxon>Gastropoda</taxon>
        <taxon>Caenogastropoda</taxon>
        <taxon>Architaenioglossa</taxon>
        <taxon>Ampullarioidea</taxon>
        <taxon>Ampullariidae</taxon>
        <taxon>Pomacea</taxon>
    </lineage>
</organism>
<comment type="similarity">
    <text evidence="3">Belongs to the metallo-dependent hydrolases superfamily. Adenosine and AMP deaminases family.</text>
</comment>
<gene>
    <name evidence="10" type="ORF">C0Q70_07940</name>
</gene>
<evidence type="ECO:0000256" key="3">
    <source>
        <dbReference type="ARBA" id="ARBA00006676"/>
    </source>
</evidence>
<protein>
    <recommendedName>
        <fullName evidence="5">Adenosine deaminase</fullName>
        <ecNumber evidence="4">3.5.4.4</ecNumber>
    </recommendedName>
</protein>
<dbReference type="PANTHER" id="PTHR11409">
    <property type="entry name" value="ADENOSINE DEAMINASE"/>
    <property type="match status" value="1"/>
</dbReference>
<dbReference type="GO" id="GO:0060169">
    <property type="term" value="P:negative regulation of adenosine receptor signaling pathway"/>
    <property type="evidence" value="ECO:0007669"/>
    <property type="project" value="TreeGrafter"/>
</dbReference>
<dbReference type="InterPro" id="IPR032466">
    <property type="entry name" value="Metal_Hydrolase"/>
</dbReference>
<keyword evidence="11" id="KW-1185">Reference proteome</keyword>
<dbReference type="Pfam" id="PF00962">
    <property type="entry name" value="A_deaminase"/>
    <property type="match status" value="2"/>
</dbReference>
<dbReference type="GO" id="GO:0006154">
    <property type="term" value="P:adenosine catabolic process"/>
    <property type="evidence" value="ECO:0007669"/>
    <property type="project" value="TreeGrafter"/>
</dbReference>
<dbReference type="Proteomes" id="UP000245119">
    <property type="component" value="Linkage Group LG4"/>
</dbReference>
<keyword evidence="7" id="KW-0378">Hydrolase</keyword>
<evidence type="ECO:0000256" key="1">
    <source>
        <dbReference type="ARBA" id="ARBA00001947"/>
    </source>
</evidence>
<dbReference type="OrthoDB" id="272271at2759"/>